<dbReference type="OrthoDB" id="84708at2157"/>
<dbReference type="RefSeq" id="WP_011838672.1">
    <property type="nucleotide sequence ID" value="NC_009033.1"/>
</dbReference>
<evidence type="ECO:0000313" key="1">
    <source>
        <dbReference type="EMBL" id="ABN69481.1"/>
    </source>
</evidence>
<dbReference type="GeneID" id="4907373"/>
<dbReference type="STRING" id="399550.Smar_0369"/>
<accession>A3DLH1</accession>
<dbReference type="GO" id="GO:0006281">
    <property type="term" value="P:DNA repair"/>
    <property type="evidence" value="ECO:0007669"/>
    <property type="project" value="InterPro"/>
</dbReference>
<keyword evidence="2" id="KW-1185">Reference proteome</keyword>
<proteinExistence type="predicted"/>
<dbReference type="AlphaFoldDB" id="A3DLH1"/>
<evidence type="ECO:0008006" key="3">
    <source>
        <dbReference type="Google" id="ProtNLM"/>
    </source>
</evidence>
<dbReference type="InterPro" id="IPR011257">
    <property type="entry name" value="DNA_glycosylase"/>
</dbReference>
<dbReference type="InterPro" id="IPR023170">
    <property type="entry name" value="HhH_base_excis_C"/>
</dbReference>
<dbReference type="Proteomes" id="UP000000254">
    <property type="component" value="Chromosome"/>
</dbReference>
<dbReference type="Gene3D" id="1.10.1670.10">
    <property type="entry name" value="Helix-hairpin-Helix base-excision DNA repair enzymes (C-terminal)"/>
    <property type="match status" value="1"/>
</dbReference>
<dbReference type="KEGG" id="smr:Smar_0369"/>
<dbReference type="SUPFAM" id="SSF48150">
    <property type="entry name" value="DNA-glycosylase"/>
    <property type="match status" value="1"/>
</dbReference>
<evidence type="ECO:0000313" key="2">
    <source>
        <dbReference type="Proteomes" id="UP000000254"/>
    </source>
</evidence>
<reference evidence="2" key="1">
    <citation type="journal article" date="2009" name="BMC Genomics">
        <title>The complete genome sequence of Staphylothermus marinus reveals differences in sulfur metabolism among heterotrophic Crenarchaeota.</title>
        <authorList>
            <person name="Anderson I.J."/>
            <person name="Dharmarajan L."/>
            <person name="Rodriguez J."/>
            <person name="Hooper S."/>
            <person name="Porat I."/>
            <person name="Ulrich L.E."/>
            <person name="Elkins J.G."/>
            <person name="Mavromatis K."/>
            <person name="Sun H."/>
            <person name="Land M."/>
            <person name="Lapidus A."/>
            <person name="Lucas S."/>
            <person name="Barry K."/>
            <person name="Huber H."/>
            <person name="Zhulin I.B."/>
            <person name="Whitman W.B."/>
            <person name="Mukhopadhyay B."/>
            <person name="Woese C."/>
            <person name="Bristow J."/>
            <person name="Kyrpides N."/>
        </authorList>
    </citation>
    <scope>NUCLEOTIDE SEQUENCE [LARGE SCALE GENOMIC DNA]</scope>
    <source>
        <strain evidence="2">ATCC 43588 / DSM 3639 / JCM 9404 / F1</strain>
    </source>
</reference>
<dbReference type="GO" id="GO:0003824">
    <property type="term" value="F:catalytic activity"/>
    <property type="evidence" value="ECO:0007669"/>
    <property type="project" value="InterPro"/>
</dbReference>
<reference evidence="1 2" key="2">
    <citation type="journal article" date="2009" name="Stand. Genomic Sci.">
        <title>Complete genome sequence of Staphylothermus marinus Stetter and Fiala 1986 type strain F1.</title>
        <authorList>
            <person name="Anderson I.J."/>
            <person name="Sun H."/>
            <person name="Lapidus A."/>
            <person name="Copeland A."/>
            <person name="Glavina Del Rio T."/>
            <person name="Tice H."/>
            <person name="Dalin E."/>
            <person name="Lucas S."/>
            <person name="Barry K."/>
            <person name="Land M."/>
            <person name="Richardson P."/>
            <person name="Huber H."/>
            <person name="Kyrpides N.C."/>
        </authorList>
    </citation>
    <scope>NUCLEOTIDE SEQUENCE [LARGE SCALE GENOMIC DNA]</scope>
    <source>
        <strain evidence="2">ATCC 43588 / DSM 3639 / JCM 9404 / F1</strain>
    </source>
</reference>
<gene>
    <name evidence="1" type="ordered locus">Smar_0369</name>
</gene>
<name>A3DLH1_STAMF</name>
<dbReference type="HOGENOM" id="CLU_835761_0_0_2"/>
<organism evidence="1 2">
    <name type="scientific">Staphylothermus marinus (strain ATCC 43588 / DSM 3639 / JCM 9404 / F1)</name>
    <dbReference type="NCBI Taxonomy" id="399550"/>
    <lineage>
        <taxon>Archaea</taxon>
        <taxon>Thermoproteota</taxon>
        <taxon>Thermoprotei</taxon>
        <taxon>Desulfurococcales</taxon>
        <taxon>Desulfurococcaceae</taxon>
        <taxon>Staphylothermus</taxon>
    </lineage>
</organism>
<dbReference type="eggNOG" id="arCOG04155">
    <property type="taxonomic scope" value="Archaea"/>
</dbReference>
<dbReference type="EMBL" id="CP000575">
    <property type="protein sequence ID" value="ABN69481.1"/>
    <property type="molecule type" value="Genomic_DNA"/>
</dbReference>
<sequence length="318" mass="37220">MEVIGIDTRIAERMARILSKMKDRLEILDLFDERFYPSQKDDREDVLRYFIVMVAMDHRLSRPGKPYEACLPNDDCYHGADLLYRLGKIKYDNDPSFFSPENLSKITIDDVKKWLSIGGAEPPDPEIRAFLLRDLGVKLLKLFNGSVEELLSRSNNLIRGTIDEPGLVDNLRVFRAYEDPVEKKPLLFAKFIIARGLFNPRDRLDPIIDNHLSRIAYRIGLVMVSGNLWNKIKKGVEVDREEDILLRLNIRRAYRIVALKSGIDPGVIDDYLWIMGRKICLRDKPPLCDQCLFKQICMARRNNNFMVKEHIYYNTWYY</sequence>
<protein>
    <recommendedName>
        <fullName evidence="3">Iron-sulfur cluster loop</fullName>
    </recommendedName>
</protein>